<proteinExistence type="predicted"/>
<protein>
    <submittedName>
        <fullName evidence="2">Uncharacterized protein</fullName>
    </submittedName>
</protein>
<accession>A0A5P1FTQ3</accession>
<organism evidence="2 3">
    <name type="scientific">Asparagus officinalis</name>
    <name type="common">Garden asparagus</name>
    <dbReference type="NCBI Taxonomy" id="4686"/>
    <lineage>
        <taxon>Eukaryota</taxon>
        <taxon>Viridiplantae</taxon>
        <taxon>Streptophyta</taxon>
        <taxon>Embryophyta</taxon>
        <taxon>Tracheophyta</taxon>
        <taxon>Spermatophyta</taxon>
        <taxon>Magnoliopsida</taxon>
        <taxon>Liliopsida</taxon>
        <taxon>Asparagales</taxon>
        <taxon>Asparagaceae</taxon>
        <taxon>Asparagoideae</taxon>
        <taxon>Asparagus</taxon>
    </lineage>
</organism>
<dbReference type="Gramene" id="ONK80807">
    <property type="protein sequence ID" value="ONK80807"/>
    <property type="gene ID" value="A4U43_C01F21970"/>
</dbReference>
<dbReference type="EMBL" id="CM007381">
    <property type="protein sequence ID" value="ONK80807.1"/>
    <property type="molecule type" value="Genomic_DNA"/>
</dbReference>
<dbReference type="AlphaFoldDB" id="A0A5P1FTQ3"/>
<feature type="region of interest" description="Disordered" evidence="1">
    <location>
        <begin position="43"/>
        <end position="62"/>
    </location>
</feature>
<reference evidence="3" key="1">
    <citation type="journal article" date="2017" name="Nat. Commun.">
        <title>The asparagus genome sheds light on the origin and evolution of a young Y chromosome.</title>
        <authorList>
            <person name="Harkess A."/>
            <person name="Zhou J."/>
            <person name="Xu C."/>
            <person name="Bowers J.E."/>
            <person name="Van der Hulst R."/>
            <person name="Ayyampalayam S."/>
            <person name="Mercati F."/>
            <person name="Riccardi P."/>
            <person name="McKain M.R."/>
            <person name="Kakrana A."/>
            <person name="Tang H."/>
            <person name="Ray J."/>
            <person name="Groenendijk J."/>
            <person name="Arikit S."/>
            <person name="Mathioni S.M."/>
            <person name="Nakano M."/>
            <person name="Shan H."/>
            <person name="Telgmann-Rauber A."/>
            <person name="Kanno A."/>
            <person name="Yue Z."/>
            <person name="Chen H."/>
            <person name="Li W."/>
            <person name="Chen Y."/>
            <person name="Xu X."/>
            <person name="Zhang Y."/>
            <person name="Luo S."/>
            <person name="Chen H."/>
            <person name="Gao J."/>
            <person name="Mao Z."/>
            <person name="Pires J.C."/>
            <person name="Luo M."/>
            <person name="Kudrna D."/>
            <person name="Wing R.A."/>
            <person name="Meyers B.C."/>
            <person name="Yi K."/>
            <person name="Kong H."/>
            <person name="Lavrijsen P."/>
            <person name="Sunseri F."/>
            <person name="Falavigna A."/>
            <person name="Ye Y."/>
            <person name="Leebens-Mack J.H."/>
            <person name="Chen G."/>
        </authorList>
    </citation>
    <scope>NUCLEOTIDE SEQUENCE [LARGE SCALE GENOMIC DNA]</scope>
    <source>
        <strain evidence="3">cv. DH0086</strain>
    </source>
</reference>
<name>A0A5P1FTQ3_ASPOF</name>
<gene>
    <name evidence="2" type="ORF">A4U43_C01F21970</name>
</gene>
<dbReference type="Proteomes" id="UP000243459">
    <property type="component" value="Chromosome 1"/>
</dbReference>
<evidence type="ECO:0000313" key="3">
    <source>
        <dbReference type="Proteomes" id="UP000243459"/>
    </source>
</evidence>
<sequence length="100" mass="11323">MRTSPREDDDESDDGEISSTTFEKAAAQRADLVGGGCTDSVREMSRFGERLRGSGEREGGFGERDERIWGEIERKCERDERIWGNVRVTSSSLVSTYFKH</sequence>
<evidence type="ECO:0000256" key="1">
    <source>
        <dbReference type="SAM" id="MobiDB-lite"/>
    </source>
</evidence>
<keyword evidence="3" id="KW-1185">Reference proteome</keyword>
<evidence type="ECO:0000313" key="2">
    <source>
        <dbReference type="EMBL" id="ONK80807.1"/>
    </source>
</evidence>